<protein>
    <submittedName>
        <fullName evidence="1">Uncharacterized protein</fullName>
    </submittedName>
</protein>
<organism evidence="1">
    <name type="scientific">Dunaliella tertiolecta</name>
    <name type="common">Green alga</name>
    <dbReference type="NCBI Taxonomy" id="3047"/>
    <lineage>
        <taxon>Eukaryota</taxon>
        <taxon>Viridiplantae</taxon>
        <taxon>Chlorophyta</taxon>
        <taxon>core chlorophytes</taxon>
        <taxon>Chlorophyceae</taxon>
        <taxon>CS clade</taxon>
        <taxon>Chlamydomonadales</taxon>
        <taxon>Dunaliellaceae</taxon>
        <taxon>Dunaliella</taxon>
    </lineage>
</organism>
<accession>A0A7S3VGR0</accession>
<gene>
    <name evidence="1" type="ORF">DTER00134_LOCUS378</name>
</gene>
<proteinExistence type="predicted"/>
<dbReference type="AlphaFoldDB" id="A0A7S3VGR0"/>
<dbReference type="EMBL" id="HBIP01000878">
    <property type="protein sequence ID" value="CAE0485339.1"/>
    <property type="molecule type" value="Transcribed_RNA"/>
</dbReference>
<evidence type="ECO:0000313" key="1">
    <source>
        <dbReference type="EMBL" id="CAE0485339.1"/>
    </source>
</evidence>
<reference evidence="1" key="1">
    <citation type="submission" date="2021-01" db="EMBL/GenBank/DDBJ databases">
        <authorList>
            <person name="Corre E."/>
            <person name="Pelletier E."/>
            <person name="Niang G."/>
            <person name="Scheremetjew M."/>
            <person name="Finn R."/>
            <person name="Kale V."/>
            <person name="Holt S."/>
            <person name="Cochrane G."/>
            <person name="Meng A."/>
            <person name="Brown T."/>
            <person name="Cohen L."/>
        </authorList>
    </citation>
    <scope>NUCLEOTIDE SEQUENCE</scope>
    <source>
        <strain evidence="1">CCMP1320</strain>
    </source>
</reference>
<sequence length="131" mass="14993">MRCFPPLQGTSATAFSNQVLQKAAKQIKHDVCKLKKVVNKPRVKLHHKTRILLHLRIGTLLSSKDIIMKWAKEHATSEDDQFGIAKQALQGVQRFIERELMVDGHPHHLFEVGDRDKIMHALYGLSTCFNK</sequence>
<name>A0A7S3VGR0_DUNTE</name>